<evidence type="ECO:0000313" key="3">
    <source>
        <dbReference type="Proteomes" id="UP000054736"/>
    </source>
</evidence>
<dbReference type="AlphaFoldDB" id="A0A0W0T1B7"/>
<keyword evidence="1" id="KW-0812">Transmembrane</keyword>
<keyword evidence="1" id="KW-0472">Membrane</keyword>
<dbReference type="InterPro" id="IPR025333">
    <property type="entry name" value="DUF4239"/>
</dbReference>
<keyword evidence="1" id="KW-1133">Transmembrane helix</keyword>
<accession>A0A0W0T1B7</accession>
<name>A0A0W0T1B7_9GAMM</name>
<evidence type="ECO:0008006" key="4">
    <source>
        <dbReference type="Google" id="ProtNLM"/>
    </source>
</evidence>
<comment type="caution">
    <text evidence="2">The sequence shown here is derived from an EMBL/GenBank/DDBJ whole genome shotgun (WGS) entry which is preliminary data.</text>
</comment>
<dbReference type="Proteomes" id="UP000054736">
    <property type="component" value="Unassembled WGS sequence"/>
</dbReference>
<reference evidence="2 3" key="1">
    <citation type="submission" date="2015-11" db="EMBL/GenBank/DDBJ databases">
        <title>Genomic analysis of 38 Legionella species identifies large and diverse effector repertoires.</title>
        <authorList>
            <person name="Burstein D."/>
            <person name="Amaro F."/>
            <person name="Zusman T."/>
            <person name="Lifshitz Z."/>
            <person name="Cohen O."/>
            <person name="Gilbert J.A."/>
            <person name="Pupko T."/>
            <person name="Shuman H.A."/>
            <person name="Segal G."/>
        </authorList>
    </citation>
    <scope>NUCLEOTIDE SEQUENCE [LARGE SCALE GENOMIC DNA]</scope>
    <source>
        <strain evidence="2 3">ATCC 700990</strain>
    </source>
</reference>
<dbReference type="EMBL" id="LNXY01000008">
    <property type="protein sequence ID" value="KTC89261.1"/>
    <property type="molecule type" value="Genomic_DNA"/>
</dbReference>
<feature type="transmembrane region" description="Helical" evidence="1">
    <location>
        <begin position="25"/>
        <end position="48"/>
    </location>
</feature>
<dbReference type="STRING" id="1212489.Ldro_0750"/>
<dbReference type="Pfam" id="PF14023">
    <property type="entry name" value="Bestrophin-like"/>
    <property type="match status" value="1"/>
</dbReference>
<organism evidence="2 3">
    <name type="scientific">Legionella drozanskii LLAP-1</name>
    <dbReference type="NCBI Taxonomy" id="1212489"/>
    <lineage>
        <taxon>Bacteria</taxon>
        <taxon>Pseudomonadati</taxon>
        <taxon>Pseudomonadota</taxon>
        <taxon>Gammaproteobacteria</taxon>
        <taxon>Legionellales</taxon>
        <taxon>Legionellaceae</taxon>
        <taxon>Legionella</taxon>
    </lineage>
</organism>
<dbReference type="PATRIC" id="fig|1212489.4.peg.779"/>
<proteinExistence type="predicted"/>
<keyword evidence="3" id="KW-1185">Reference proteome</keyword>
<sequence length="234" mass="26092">MAARISTLFFKGPIDKEHRQLANTLINILSGGLSILLVFIIINTWGYLMQARDNTSKEADYLAAIIRNIAVFPPEPQAKIYEATKNYTVAVRVDEWQTMQRGQVSQKAADALEALYASVQAFQPSTRQQFYFYSRVIADINSVLQARRERLNKMDSVIPEPLKISLLIGSIILAIILGGIRGEYNFLNITPALLFAVSLGFNIALALSFDYPYSGSISVSNKLFYSGVLGRFPD</sequence>
<feature type="transmembrane region" description="Helical" evidence="1">
    <location>
        <begin position="162"/>
        <end position="180"/>
    </location>
</feature>
<feature type="transmembrane region" description="Helical" evidence="1">
    <location>
        <begin position="192"/>
        <end position="213"/>
    </location>
</feature>
<evidence type="ECO:0000313" key="2">
    <source>
        <dbReference type="EMBL" id="KTC89261.1"/>
    </source>
</evidence>
<evidence type="ECO:0000256" key="1">
    <source>
        <dbReference type="SAM" id="Phobius"/>
    </source>
</evidence>
<gene>
    <name evidence="2" type="ORF">Ldro_0750</name>
</gene>
<protein>
    <recommendedName>
        <fullName evidence="4">DUF4239 domain-containing protein</fullName>
    </recommendedName>
</protein>